<dbReference type="PANTHER" id="PTHR43798">
    <property type="entry name" value="MONOACYLGLYCEROL LIPASE"/>
    <property type="match status" value="1"/>
</dbReference>
<comment type="caution">
    <text evidence="2">The sequence shown here is derived from an EMBL/GenBank/DDBJ whole genome shotgun (WGS) entry which is preliminary data.</text>
</comment>
<dbReference type="InterPro" id="IPR029058">
    <property type="entry name" value="AB_hydrolase_fold"/>
</dbReference>
<gene>
    <name evidence="2" type="ORF">O4220_10120</name>
</gene>
<evidence type="ECO:0000313" key="3">
    <source>
        <dbReference type="Proteomes" id="UP001081071"/>
    </source>
</evidence>
<evidence type="ECO:0000313" key="2">
    <source>
        <dbReference type="EMBL" id="MCZ4518873.1"/>
    </source>
</evidence>
<dbReference type="GO" id="GO:0016787">
    <property type="term" value="F:hydrolase activity"/>
    <property type="evidence" value="ECO:0007669"/>
    <property type="project" value="UniProtKB-KW"/>
</dbReference>
<dbReference type="EMBL" id="JAPWIJ010000004">
    <property type="protein sequence ID" value="MCZ4518873.1"/>
    <property type="molecule type" value="Genomic_DNA"/>
</dbReference>
<name>A0ABT4MD17_9NOCA</name>
<sequence length="323" mass="35879">MALTEEGIIEVPGMSSQWVRLGNGAKAHYMFAGETGPAVLLLHGGLPGSSGSAGWRYIAANLAQNGFRVYCPDMPAFGLSDTAEQYRPKGLHDHTDFIQMFVTAVGLDKFHISGNSMGCMNTVSYVTAHPERVLSYVLIAGDIGDITEGLEKPKGRLDLTVYDGTKDGMRKMMSSILHRPESINDDLVEMRYQAAARHAEAYPEFLPNVHAFAGFKAWDDENLRARMSTKGRFDKMTIPGIYLYGRQDVLTPVEWGFVQEERLPNVQFFYPDECGHQGQTDRPDLFNPVYLEFFRDGQVSRATADAAGVSDRRPEIKELVAQA</sequence>
<proteinExistence type="predicted"/>
<dbReference type="PRINTS" id="PR00111">
    <property type="entry name" value="ABHYDROLASE"/>
</dbReference>
<dbReference type="SUPFAM" id="SSF53474">
    <property type="entry name" value="alpha/beta-Hydrolases"/>
    <property type="match status" value="1"/>
</dbReference>
<dbReference type="PANTHER" id="PTHR43798:SF33">
    <property type="entry name" value="HYDROLASE, PUTATIVE (AFU_ORTHOLOGUE AFUA_2G14860)-RELATED"/>
    <property type="match status" value="1"/>
</dbReference>
<dbReference type="Gene3D" id="3.40.50.1820">
    <property type="entry name" value="alpha/beta hydrolase"/>
    <property type="match status" value="1"/>
</dbReference>
<keyword evidence="3" id="KW-1185">Reference proteome</keyword>
<keyword evidence="2" id="KW-0378">Hydrolase</keyword>
<dbReference type="InterPro" id="IPR000073">
    <property type="entry name" value="AB_hydrolase_1"/>
</dbReference>
<protein>
    <submittedName>
        <fullName evidence="2">Alpha/beta hydrolase</fullName>
    </submittedName>
</protein>
<organism evidence="2 3">
    <name type="scientific">Rhodococcus ruber</name>
    <dbReference type="NCBI Taxonomy" id="1830"/>
    <lineage>
        <taxon>Bacteria</taxon>
        <taxon>Bacillati</taxon>
        <taxon>Actinomycetota</taxon>
        <taxon>Actinomycetes</taxon>
        <taxon>Mycobacteriales</taxon>
        <taxon>Nocardiaceae</taxon>
        <taxon>Rhodococcus</taxon>
    </lineage>
</organism>
<accession>A0ABT4MD17</accession>
<dbReference type="PRINTS" id="PR00412">
    <property type="entry name" value="EPOXHYDRLASE"/>
</dbReference>
<dbReference type="Pfam" id="PF00561">
    <property type="entry name" value="Abhydrolase_1"/>
    <property type="match status" value="1"/>
</dbReference>
<dbReference type="InterPro" id="IPR000639">
    <property type="entry name" value="Epox_hydrolase-like"/>
</dbReference>
<feature type="domain" description="AB hydrolase-1" evidence="1">
    <location>
        <begin position="39"/>
        <end position="281"/>
    </location>
</feature>
<evidence type="ECO:0000259" key="1">
    <source>
        <dbReference type="Pfam" id="PF00561"/>
    </source>
</evidence>
<dbReference type="Proteomes" id="UP001081071">
    <property type="component" value="Unassembled WGS sequence"/>
</dbReference>
<reference evidence="2" key="1">
    <citation type="submission" date="2022-12" db="EMBL/GenBank/DDBJ databases">
        <authorList>
            <person name="Krivoruchko A.V."/>
            <person name="Elkin A."/>
        </authorList>
    </citation>
    <scope>NUCLEOTIDE SEQUENCE</scope>
    <source>
        <strain evidence="2">IEGM 1391</strain>
    </source>
</reference>
<dbReference type="InterPro" id="IPR050266">
    <property type="entry name" value="AB_hydrolase_sf"/>
</dbReference>
<dbReference type="RefSeq" id="WP_269603728.1">
    <property type="nucleotide sequence ID" value="NZ_JAPWIJ010000004.1"/>
</dbReference>